<dbReference type="InterPro" id="IPR016161">
    <property type="entry name" value="Ald_DH/histidinol_DH"/>
</dbReference>
<evidence type="ECO:0000256" key="3">
    <source>
        <dbReference type="ARBA" id="ARBA00023027"/>
    </source>
</evidence>
<feature type="active site" evidence="4">
    <location>
        <position position="254"/>
    </location>
</feature>
<evidence type="ECO:0000313" key="10">
    <source>
        <dbReference type="Proteomes" id="UP000321726"/>
    </source>
</evidence>
<accession>A0A1M7CPS1</accession>
<dbReference type="Pfam" id="PF00171">
    <property type="entry name" value="Aldedh"/>
    <property type="match status" value="1"/>
</dbReference>
<dbReference type="SUPFAM" id="SSF53720">
    <property type="entry name" value="ALDH-like"/>
    <property type="match status" value="1"/>
</dbReference>
<dbReference type="Proteomes" id="UP000321726">
    <property type="component" value="Unassembled WGS sequence"/>
</dbReference>
<comment type="similarity">
    <text evidence="1 5">Belongs to the aldehyde dehydrogenase family.</text>
</comment>
<dbReference type="Gene3D" id="3.40.605.10">
    <property type="entry name" value="Aldehyde Dehydrogenase, Chain A, domain 1"/>
    <property type="match status" value="1"/>
</dbReference>
<dbReference type="AlphaFoldDB" id="A0A1M7CPS1"/>
<dbReference type="GO" id="GO:0016620">
    <property type="term" value="F:oxidoreductase activity, acting on the aldehyde or oxo group of donors, NAD or NADP as acceptor"/>
    <property type="evidence" value="ECO:0007669"/>
    <property type="project" value="InterPro"/>
</dbReference>
<reference evidence="7 10" key="2">
    <citation type="submission" date="2019-07" db="EMBL/GenBank/DDBJ databases">
        <title>Whole genome shotgun sequence of Halomonas cupida NBRC 102219.</title>
        <authorList>
            <person name="Hosoyama A."/>
            <person name="Uohara A."/>
            <person name="Ohji S."/>
            <person name="Ichikawa N."/>
        </authorList>
    </citation>
    <scope>NUCLEOTIDE SEQUENCE [LARGE SCALE GENOMIC DNA]</scope>
    <source>
        <strain evidence="7 10">NBRC 102219</strain>
    </source>
</reference>
<evidence type="ECO:0000256" key="2">
    <source>
        <dbReference type="ARBA" id="ARBA00023002"/>
    </source>
</evidence>
<dbReference type="InterPro" id="IPR029510">
    <property type="entry name" value="Ald_DH_CS_GLU"/>
</dbReference>
<keyword evidence="3" id="KW-0520">NAD</keyword>
<dbReference type="PROSITE" id="PS00687">
    <property type="entry name" value="ALDEHYDE_DEHYDR_GLU"/>
    <property type="match status" value="1"/>
</dbReference>
<dbReference type="PANTHER" id="PTHR42986">
    <property type="entry name" value="BENZALDEHYDE DEHYDROGENASE YFMT"/>
    <property type="match status" value="1"/>
</dbReference>
<dbReference type="InterPro" id="IPR016163">
    <property type="entry name" value="Ald_DH_C"/>
</dbReference>
<evidence type="ECO:0000259" key="6">
    <source>
        <dbReference type="Pfam" id="PF00171"/>
    </source>
</evidence>
<reference evidence="8 9" key="1">
    <citation type="submission" date="2016-11" db="EMBL/GenBank/DDBJ databases">
        <authorList>
            <person name="Jaros S."/>
            <person name="Januszkiewicz K."/>
            <person name="Wedrychowicz H."/>
        </authorList>
    </citation>
    <scope>NUCLEOTIDE SEQUENCE [LARGE SCALE GENOMIC DNA]</scope>
    <source>
        <strain evidence="8 9">DSM 4740</strain>
    </source>
</reference>
<dbReference type="STRING" id="44933.SAMN05660971_01188"/>
<dbReference type="EMBL" id="FRCA01000002">
    <property type="protein sequence ID" value="SHL69301.1"/>
    <property type="molecule type" value="Genomic_DNA"/>
</dbReference>
<evidence type="ECO:0000313" key="7">
    <source>
        <dbReference type="EMBL" id="GEN26055.1"/>
    </source>
</evidence>
<proteinExistence type="inferred from homology"/>
<dbReference type="CDD" id="cd07152">
    <property type="entry name" value="ALDH_BenzADH"/>
    <property type="match status" value="1"/>
</dbReference>
<feature type="domain" description="Aldehyde dehydrogenase" evidence="6">
    <location>
        <begin position="19"/>
        <end position="476"/>
    </location>
</feature>
<dbReference type="PANTHER" id="PTHR42986:SF1">
    <property type="entry name" value="BENZALDEHYDE DEHYDROGENASE YFMT"/>
    <property type="match status" value="1"/>
</dbReference>
<protein>
    <submittedName>
        <fullName evidence="7 8">Benzaldehyde dehydrogenase</fullName>
    </submittedName>
</protein>
<dbReference type="Gene3D" id="3.40.309.10">
    <property type="entry name" value="Aldehyde Dehydrogenase, Chain A, domain 2"/>
    <property type="match status" value="1"/>
</dbReference>
<sequence>MSTFFNAETYSNRIYLNDWRESRGGTSDVVEPATGKVLARTAIGNSEDIREAIVEAKAQQPAWARLPFDQRARILRRAAELLLEHRDTFIEWNIRECGSIVPKAEAELHSTHEQLNMAAAMTMQPDGITLPSSMPGRRNTCRRVPLGVVGVITPWNFPLLLAMRSVAPAIAVGNSVVLKPDHQSAVTGGLLIARLFEEAGLPAGVLQVIPGGAEAGEALVTHPLTAMISFTGSTAVGRKIGRTCGELLKKSALELGGNNAFIVLDDADIDAAASHGAWGAYLHQGQICMQSGRHFVHHSVAEAYISKLAERAERLTVADPFLGTADIGPLINAQQLEKLDMAVTASINDGARLVTGGHSHGQFYRPTVLSNVSIDMPAFQQELFGPVAPVTTFHDEEELIEKVSASSYGLAAAIHSSSIGRALDLAERIPAGMIHINDQTVNNEFQVPFGGFGDSGNSGRFGGPANLEEFTQSQWVSLMNTPRTYPF</sequence>
<evidence type="ECO:0000256" key="1">
    <source>
        <dbReference type="ARBA" id="ARBA00009986"/>
    </source>
</evidence>
<dbReference type="InterPro" id="IPR015590">
    <property type="entry name" value="Aldehyde_DH_dom"/>
</dbReference>
<dbReference type="OrthoDB" id="9812625at2"/>
<keyword evidence="2 5" id="KW-0560">Oxidoreductase</keyword>
<dbReference type="FunFam" id="3.40.605.10:FF:000007">
    <property type="entry name" value="NAD/NADP-dependent betaine aldehyde dehydrogenase"/>
    <property type="match status" value="1"/>
</dbReference>
<dbReference type="EMBL" id="BJXU01000186">
    <property type="protein sequence ID" value="GEN26055.1"/>
    <property type="molecule type" value="Genomic_DNA"/>
</dbReference>
<evidence type="ECO:0000313" key="8">
    <source>
        <dbReference type="EMBL" id="SHL69301.1"/>
    </source>
</evidence>
<name>A0A1M7CPS1_9GAMM</name>
<gene>
    <name evidence="7" type="ORF">HCU01_40040</name>
    <name evidence="8" type="ORF">SAMN05660971_01188</name>
</gene>
<dbReference type="Proteomes" id="UP000184123">
    <property type="component" value="Unassembled WGS sequence"/>
</dbReference>
<evidence type="ECO:0000313" key="9">
    <source>
        <dbReference type="Proteomes" id="UP000184123"/>
    </source>
</evidence>
<evidence type="ECO:0000256" key="4">
    <source>
        <dbReference type="PROSITE-ProRule" id="PRU10007"/>
    </source>
</evidence>
<dbReference type="InterPro" id="IPR016162">
    <property type="entry name" value="Ald_DH_N"/>
</dbReference>
<evidence type="ECO:0000256" key="5">
    <source>
        <dbReference type="RuleBase" id="RU003345"/>
    </source>
</evidence>
<keyword evidence="10" id="KW-1185">Reference proteome</keyword>
<organism evidence="8 9">
    <name type="scientific">Halomonas cupida</name>
    <dbReference type="NCBI Taxonomy" id="44933"/>
    <lineage>
        <taxon>Bacteria</taxon>
        <taxon>Pseudomonadati</taxon>
        <taxon>Pseudomonadota</taxon>
        <taxon>Gammaproteobacteria</taxon>
        <taxon>Oceanospirillales</taxon>
        <taxon>Halomonadaceae</taxon>
        <taxon>Halomonas</taxon>
    </lineage>
</organism>
<dbReference type="RefSeq" id="WP_073434081.1">
    <property type="nucleotide sequence ID" value="NZ_BJXU01000186.1"/>
</dbReference>